<dbReference type="InterPro" id="IPR010273">
    <property type="entry name" value="DUF881"/>
</dbReference>
<dbReference type="RefSeq" id="WP_156627658.1">
    <property type="nucleotide sequence ID" value="NZ_CACRTO010000047.1"/>
</dbReference>
<sequence>MKNLKGKVFILIASVFTGFLIIKTININSTPKNIASLNAVDYKKAVEERNKLYKEIEDIQSQNIEYEYKINEFKGTDPEQKKKLIENMKSQLVDYGRLSGISDVKGPGLIIKIQDADIDKILDTSFQVNMKLFHEDDFARTINELRHAGAQSISINDHRVIPKTAVSCRWVSIGFEDDSSTIAPFYVYAIGNPEEMKAHLLSENSFIQTLLIRGIKVEIEEKDEIIIPATKQIVEPQYMERYDIK</sequence>
<evidence type="ECO:0000313" key="2">
    <source>
        <dbReference type="EMBL" id="VYU63024.1"/>
    </source>
</evidence>
<evidence type="ECO:0000256" key="1">
    <source>
        <dbReference type="ARBA" id="ARBA00009108"/>
    </source>
</evidence>
<accession>A0A6N3GF01</accession>
<comment type="similarity">
    <text evidence="1">Belongs to the UPF0749 family.</text>
</comment>
<dbReference type="EMBL" id="CACRTO010000047">
    <property type="protein sequence ID" value="VYU63024.1"/>
    <property type="molecule type" value="Genomic_DNA"/>
</dbReference>
<gene>
    <name evidence="2" type="ORF">CTLFYP3_03207</name>
</gene>
<protein>
    <recommendedName>
        <fullName evidence="3">Division initiation protein</fullName>
    </recommendedName>
</protein>
<dbReference type="AlphaFoldDB" id="A0A6N3GF01"/>
<dbReference type="Pfam" id="PF05949">
    <property type="entry name" value="DUF881"/>
    <property type="match status" value="1"/>
</dbReference>
<name>A0A6N3GF01_9CLOT</name>
<dbReference type="PANTHER" id="PTHR37313:SF2">
    <property type="entry name" value="UPF0749 PROTEIN YLXX"/>
    <property type="match status" value="1"/>
</dbReference>
<dbReference type="PANTHER" id="PTHR37313">
    <property type="entry name" value="UPF0749 PROTEIN RV1825"/>
    <property type="match status" value="1"/>
</dbReference>
<organism evidence="2">
    <name type="scientific">Clostridium tertium</name>
    <dbReference type="NCBI Taxonomy" id="1559"/>
    <lineage>
        <taxon>Bacteria</taxon>
        <taxon>Bacillati</taxon>
        <taxon>Bacillota</taxon>
        <taxon>Clostridia</taxon>
        <taxon>Eubacteriales</taxon>
        <taxon>Clostridiaceae</taxon>
        <taxon>Clostridium</taxon>
    </lineage>
</organism>
<evidence type="ECO:0008006" key="3">
    <source>
        <dbReference type="Google" id="ProtNLM"/>
    </source>
</evidence>
<reference evidence="2" key="1">
    <citation type="submission" date="2019-11" db="EMBL/GenBank/DDBJ databases">
        <authorList>
            <person name="Feng L."/>
        </authorList>
    </citation>
    <scope>NUCLEOTIDE SEQUENCE</scope>
    <source>
        <strain evidence="2">CTertiumLFYP3</strain>
    </source>
</reference>
<proteinExistence type="inferred from homology"/>
<dbReference type="Gene3D" id="3.30.70.1880">
    <property type="entry name" value="Protein of unknown function DUF881"/>
    <property type="match status" value="1"/>
</dbReference>